<dbReference type="InterPro" id="IPR013249">
    <property type="entry name" value="RNA_pol_sigma70_r4_t2"/>
</dbReference>
<gene>
    <name evidence="9" type="ORF">MGEO_07240</name>
</gene>
<organism evidence="9 10">
    <name type="scientific">Marivita geojedonensis</name>
    <dbReference type="NCBI Taxonomy" id="1123756"/>
    <lineage>
        <taxon>Bacteria</taxon>
        <taxon>Pseudomonadati</taxon>
        <taxon>Pseudomonadota</taxon>
        <taxon>Alphaproteobacteria</taxon>
        <taxon>Rhodobacterales</taxon>
        <taxon>Roseobacteraceae</taxon>
        <taxon>Marivita</taxon>
    </lineage>
</organism>
<dbReference type="NCBIfam" id="TIGR02937">
    <property type="entry name" value="sigma70-ECF"/>
    <property type="match status" value="1"/>
</dbReference>
<dbReference type="GO" id="GO:0006352">
    <property type="term" value="P:DNA-templated transcription initiation"/>
    <property type="evidence" value="ECO:0007669"/>
    <property type="project" value="InterPro"/>
</dbReference>
<keyword evidence="2 6" id="KW-0805">Transcription regulation</keyword>
<accession>A0A1X4NMR9</accession>
<dbReference type="STRING" id="1123756.MGEO_07240"/>
<reference evidence="9 10" key="1">
    <citation type="submission" date="2014-03" db="EMBL/GenBank/DDBJ databases">
        <title>The draft genome sequence of Marivita geojedonensis KCTC 23882.</title>
        <authorList>
            <person name="Lai Q."/>
            <person name="Shao Z."/>
        </authorList>
    </citation>
    <scope>NUCLEOTIDE SEQUENCE [LARGE SCALE GENOMIC DNA]</scope>
    <source>
        <strain evidence="9 10">DPG-138</strain>
    </source>
</reference>
<keyword evidence="4 6" id="KW-0238">DNA-binding</keyword>
<protein>
    <recommendedName>
        <fullName evidence="6">RNA polymerase sigma factor</fullName>
    </recommendedName>
</protein>
<feature type="domain" description="RNA polymerase sigma factor 70 region 4 type 2" evidence="8">
    <location>
        <begin position="122"/>
        <end position="173"/>
    </location>
</feature>
<dbReference type="InterPro" id="IPR007627">
    <property type="entry name" value="RNA_pol_sigma70_r2"/>
</dbReference>
<evidence type="ECO:0000259" key="7">
    <source>
        <dbReference type="Pfam" id="PF04542"/>
    </source>
</evidence>
<sequence>MTPQEEVENLIARVAMGDRTAFAQLYDRTSAKLFGVCLRVLEDRAEAEEVLQEVFVTVWNKADMYRVNGYSPMTWLITITRNRAVDRRRALRQPPAPIETADLMPDDKPGPEASAIAASDARLIRACLDELPRARAHLVRRAYLDGDSYADLAAATGVNLNTIRTWLRRSLIALRECLSR</sequence>
<dbReference type="Pfam" id="PF08281">
    <property type="entry name" value="Sigma70_r4_2"/>
    <property type="match status" value="1"/>
</dbReference>
<evidence type="ECO:0000256" key="1">
    <source>
        <dbReference type="ARBA" id="ARBA00010641"/>
    </source>
</evidence>
<dbReference type="Gene3D" id="1.10.1740.10">
    <property type="match status" value="1"/>
</dbReference>
<dbReference type="SUPFAM" id="SSF88946">
    <property type="entry name" value="Sigma2 domain of RNA polymerase sigma factors"/>
    <property type="match status" value="1"/>
</dbReference>
<dbReference type="InterPro" id="IPR013324">
    <property type="entry name" value="RNA_pol_sigma_r3/r4-like"/>
</dbReference>
<name>A0A1X4NMR9_9RHOB</name>
<keyword evidence="3 6" id="KW-0731">Sigma factor</keyword>
<keyword evidence="5 6" id="KW-0804">Transcription</keyword>
<dbReference type="PANTHER" id="PTHR43133">
    <property type="entry name" value="RNA POLYMERASE ECF-TYPE SIGMA FACTO"/>
    <property type="match status" value="1"/>
</dbReference>
<dbReference type="InterPro" id="IPR039425">
    <property type="entry name" value="RNA_pol_sigma-70-like"/>
</dbReference>
<dbReference type="SUPFAM" id="SSF88659">
    <property type="entry name" value="Sigma3 and sigma4 domains of RNA polymerase sigma factors"/>
    <property type="match status" value="1"/>
</dbReference>
<dbReference type="OrthoDB" id="9803470at2"/>
<keyword evidence="10" id="KW-1185">Reference proteome</keyword>
<feature type="domain" description="RNA polymerase sigma-70 region 2" evidence="7">
    <location>
        <begin position="25"/>
        <end position="91"/>
    </location>
</feature>
<dbReference type="Pfam" id="PF04542">
    <property type="entry name" value="Sigma70_r2"/>
    <property type="match status" value="1"/>
</dbReference>
<dbReference type="EMBL" id="JFKC01000004">
    <property type="protein sequence ID" value="OSQ51703.1"/>
    <property type="molecule type" value="Genomic_DNA"/>
</dbReference>
<dbReference type="Proteomes" id="UP000193926">
    <property type="component" value="Unassembled WGS sequence"/>
</dbReference>
<dbReference type="RefSeq" id="WP_085636062.1">
    <property type="nucleotide sequence ID" value="NZ_JFKC01000004.1"/>
</dbReference>
<evidence type="ECO:0000256" key="4">
    <source>
        <dbReference type="ARBA" id="ARBA00023125"/>
    </source>
</evidence>
<dbReference type="PROSITE" id="PS01063">
    <property type="entry name" value="SIGMA70_ECF"/>
    <property type="match status" value="1"/>
</dbReference>
<proteinExistence type="inferred from homology"/>
<evidence type="ECO:0000313" key="10">
    <source>
        <dbReference type="Proteomes" id="UP000193926"/>
    </source>
</evidence>
<dbReference type="InterPro" id="IPR013325">
    <property type="entry name" value="RNA_pol_sigma_r2"/>
</dbReference>
<dbReference type="InterPro" id="IPR000838">
    <property type="entry name" value="RNA_pol_sigma70_ECF_CS"/>
</dbReference>
<comment type="similarity">
    <text evidence="1 6">Belongs to the sigma-70 factor family. ECF subfamily.</text>
</comment>
<evidence type="ECO:0000256" key="2">
    <source>
        <dbReference type="ARBA" id="ARBA00023015"/>
    </source>
</evidence>
<dbReference type="GO" id="GO:0003677">
    <property type="term" value="F:DNA binding"/>
    <property type="evidence" value="ECO:0007669"/>
    <property type="project" value="UniProtKB-KW"/>
</dbReference>
<evidence type="ECO:0000256" key="5">
    <source>
        <dbReference type="ARBA" id="ARBA00023163"/>
    </source>
</evidence>
<dbReference type="GO" id="GO:0016987">
    <property type="term" value="F:sigma factor activity"/>
    <property type="evidence" value="ECO:0007669"/>
    <property type="project" value="UniProtKB-KW"/>
</dbReference>
<evidence type="ECO:0000256" key="3">
    <source>
        <dbReference type="ARBA" id="ARBA00023082"/>
    </source>
</evidence>
<dbReference type="InterPro" id="IPR036388">
    <property type="entry name" value="WH-like_DNA-bd_sf"/>
</dbReference>
<evidence type="ECO:0000259" key="8">
    <source>
        <dbReference type="Pfam" id="PF08281"/>
    </source>
</evidence>
<dbReference type="Gene3D" id="1.10.10.10">
    <property type="entry name" value="Winged helix-like DNA-binding domain superfamily/Winged helix DNA-binding domain"/>
    <property type="match status" value="1"/>
</dbReference>
<dbReference type="PANTHER" id="PTHR43133:SF62">
    <property type="entry name" value="RNA POLYMERASE SIGMA FACTOR SIGZ"/>
    <property type="match status" value="1"/>
</dbReference>
<dbReference type="InterPro" id="IPR014284">
    <property type="entry name" value="RNA_pol_sigma-70_dom"/>
</dbReference>
<dbReference type="AlphaFoldDB" id="A0A1X4NMR9"/>
<evidence type="ECO:0000313" key="9">
    <source>
        <dbReference type="EMBL" id="OSQ51703.1"/>
    </source>
</evidence>
<comment type="caution">
    <text evidence="9">The sequence shown here is derived from an EMBL/GenBank/DDBJ whole genome shotgun (WGS) entry which is preliminary data.</text>
</comment>
<evidence type="ECO:0000256" key="6">
    <source>
        <dbReference type="RuleBase" id="RU000716"/>
    </source>
</evidence>